<proteinExistence type="predicted"/>
<dbReference type="AlphaFoldDB" id="B2AAT3"/>
<dbReference type="GeneID" id="6196728"/>
<evidence type="ECO:0000256" key="1">
    <source>
        <dbReference type="SAM" id="MobiDB-lite"/>
    </source>
</evidence>
<reference evidence="4" key="3">
    <citation type="journal article" date="2014" name="Genetics">
        <title>Maintaining two mating types: Structure of the mating type locus and its role in heterokaryosis in Podospora anserina.</title>
        <authorList>
            <person name="Grognet P."/>
            <person name="Bidard F."/>
            <person name="Kuchly C."/>
            <person name="Tong L.C.H."/>
            <person name="Coppin E."/>
            <person name="Benkhali J.A."/>
            <person name="Couloux A."/>
            <person name="Wincker P."/>
            <person name="Debuchy R."/>
            <person name="Silar P."/>
        </authorList>
    </citation>
    <scope>GENOME REANNOTATION</scope>
    <source>
        <strain evidence="4">S / ATCC MYA-4624 / DSM 980 / FGSC 10383</strain>
    </source>
</reference>
<reference evidence="3" key="4">
    <citation type="submission" date="2015-04" db="EMBL/GenBank/DDBJ databases">
        <title>Maintaining two mating types: Structure of the mating type locus and its role in heterokaryosis in Podospora anserina.</title>
        <authorList>
            <person name="Grognet P."/>
            <person name="Bidard F."/>
            <person name="Kuchly C."/>
            <person name="Chan Ho Tong L."/>
            <person name="Coppin E."/>
            <person name="Ait Benkhali J."/>
            <person name="Couloux A."/>
            <person name="Wincker P."/>
            <person name="Debuchy R."/>
            <person name="Silar P."/>
        </authorList>
    </citation>
    <scope>NUCLEOTIDE SEQUENCE</scope>
</reference>
<dbReference type="HOGENOM" id="CLU_1175855_0_0_1"/>
<dbReference type="OrthoDB" id="4566977at2759"/>
<protein>
    <submittedName>
        <fullName evidence="2">Podospora anserina S mat+ genomic DNA chromosome 1, supercontig 1</fullName>
    </submittedName>
</protein>
<keyword evidence="4" id="KW-1185">Reference proteome</keyword>
<evidence type="ECO:0000313" key="4">
    <source>
        <dbReference type="Proteomes" id="UP000001197"/>
    </source>
</evidence>
<dbReference type="VEuPathDB" id="FungiDB:PODANS_1_5080"/>
<gene>
    <name evidence="2" type="ORF">PODANS_1_5080</name>
</gene>
<organism evidence="2">
    <name type="scientific">Podospora anserina (strain S / ATCC MYA-4624 / DSM 980 / FGSC 10383)</name>
    <name type="common">Pleurage anserina</name>
    <dbReference type="NCBI Taxonomy" id="515849"/>
    <lineage>
        <taxon>Eukaryota</taxon>
        <taxon>Fungi</taxon>
        <taxon>Dikarya</taxon>
        <taxon>Ascomycota</taxon>
        <taxon>Pezizomycotina</taxon>
        <taxon>Sordariomycetes</taxon>
        <taxon>Sordariomycetidae</taxon>
        <taxon>Sordariales</taxon>
        <taxon>Podosporaceae</taxon>
        <taxon>Podospora</taxon>
        <taxon>Podospora anserina</taxon>
    </lineage>
</organism>
<dbReference type="EMBL" id="FO904936">
    <property type="protein sequence ID" value="CDP22836.1"/>
    <property type="molecule type" value="Genomic_DNA"/>
</dbReference>
<dbReference type="Proteomes" id="UP000001197">
    <property type="component" value="Chromosome 1"/>
</dbReference>
<accession>B2AAT3</accession>
<dbReference type="EMBL" id="CU633438">
    <property type="protein sequence ID" value="CAP60195.1"/>
    <property type="molecule type" value="Genomic_DNA"/>
</dbReference>
<feature type="region of interest" description="Disordered" evidence="1">
    <location>
        <begin position="23"/>
        <end position="54"/>
    </location>
</feature>
<evidence type="ECO:0000313" key="2">
    <source>
        <dbReference type="EMBL" id="CAP60195.1"/>
    </source>
</evidence>
<evidence type="ECO:0000313" key="3">
    <source>
        <dbReference type="EMBL" id="CDP22836.1"/>
    </source>
</evidence>
<sequence length="236" mass="26840">MIFLIRRGRRHWETTLLPKLAAKTPPNSAFNKAEAMSSHSNNPQHEEPQGSVRGAPHLKVDVIPMWWSHICPLQANNLVLYQWQEARYTDPFQRPVGTSCPAGCGYFTTTTTILYNHHRQPIETISGINHLPGRHIDTHMLCCHCWHWEVNRLVPLQSGASGKLRKVLGVNCCAHCASHADLLRNHHCDHCVTYNIYGEINRYMNVGRDRPENSVSWRHEKAEMAAMLAGEGFYSG</sequence>
<reference evidence="2" key="2">
    <citation type="submission" date="2008-07" db="EMBL/GenBank/DDBJ databases">
        <authorList>
            <person name="Genoscope - CEA"/>
        </authorList>
    </citation>
    <scope>NUCLEOTIDE SEQUENCE</scope>
    <source>
        <strain evidence="2">S mat+</strain>
    </source>
</reference>
<dbReference type="KEGG" id="pan:PODANSg09762"/>
<name>B2AAT3_PODAN</name>
<reference evidence="2 4" key="1">
    <citation type="journal article" date="2008" name="Genome Biol.">
        <title>The genome sequence of the model ascomycete fungus Podospora anserina.</title>
        <authorList>
            <person name="Espagne E."/>
            <person name="Lespinet O."/>
            <person name="Malagnac F."/>
            <person name="Da Silva C."/>
            <person name="Jaillon O."/>
            <person name="Porcel B.M."/>
            <person name="Couloux A."/>
            <person name="Aury J.-M."/>
            <person name="Segurens B."/>
            <person name="Poulain J."/>
            <person name="Anthouard V."/>
            <person name="Grossetete S."/>
            <person name="Khalili H."/>
            <person name="Coppin E."/>
            <person name="Dequard-Chablat M."/>
            <person name="Picard M."/>
            <person name="Contamine V."/>
            <person name="Arnaise S."/>
            <person name="Bourdais A."/>
            <person name="Berteaux-Lecellier V."/>
            <person name="Gautheret D."/>
            <person name="de Vries R.P."/>
            <person name="Battaglia E."/>
            <person name="Coutinho P.M."/>
            <person name="Danchin E.G.J."/>
            <person name="Henrissat B."/>
            <person name="El Khoury R."/>
            <person name="Sainsard-Chanet A."/>
            <person name="Boivin A."/>
            <person name="Pinan-Lucarre B."/>
            <person name="Sellem C.H."/>
            <person name="Debuchy R."/>
            <person name="Wincker P."/>
            <person name="Weissenbach J."/>
            <person name="Silar P."/>
        </authorList>
    </citation>
    <scope>NUCLEOTIDE SEQUENCE [LARGE SCALE GENOMIC DNA]</scope>
    <source>
        <strain evidence="4">S / ATCC MYA-4624 / DSM 980 / FGSC 10383</strain>
        <strain evidence="2">S mat+</strain>
    </source>
</reference>
<dbReference type="RefSeq" id="XP_001912713.1">
    <property type="nucleotide sequence ID" value="XM_001912678.1"/>
</dbReference>